<evidence type="ECO:0000256" key="6">
    <source>
        <dbReference type="SAM" id="Phobius"/>
    </source>
</evidence>
<organism evidence="7 8">
    <name type="scientific">Mariprofundus erugo</name>
    <dbReference type="NCBI Taxonomy" id="2528639"/>
    <lineage>
        <taxon>Bacteria</taxon>
        <taxon>Pseudomonadati</taxon>
        <taxon>Pseudomonadota</taxon>
        <taxon>Candidatius Mariprofundia</taxon>
        <taxon>Mariprofundales</taxon>
        <taxon>Mariprofundaceae</taxon>
        <taxon>Mariprofundus</taxon>
    </lineage>
</organism>
<sequence>MPVVFRWIFFGCLSRSLITMSALLAIFIIVESFDKARYLGHGLDAALMIEYMLLKIPFMLAEFMPIIVLIGASLYLIELSRNQELVAIRAAGMGISKILIPLAAVAGMAALTSFIIGEWVTPVTNQRLDSIEEIHIQHKQSNKQGIQWLKDGRSFFRLTPLADHQFAMLVLKTDPQGSWLERIDSPRASYSNGVWHLSKALISTPTDDQMMHMEQRETMEIISDIGPEAVELPNAHHMNFAELHRYIGELKHAGLGTGAYTYALQRKFSAPFACLLMVIMAAALCLHAGNRNNQASWGLVLSLSLGLAFYVFGNAGYLLAGSNRIPPAFAAWLPSLVYGGTAVFLLLRREGH</sequence>
<comment type="caution">
    <text evidence="7">The sequence shown here is derived from an EMBL/GenBank/DDBJ whole genome shotgun (WGS) entry which is preliminary data.</text>
</comment>
<evidence type="ECO:0000256" key="2">
    <source>
        <dbReference type="ARBA" id="ARBA00022475"/>
    </source>
</evidence>
<evidence type="ECO:0000256" key="5">
    <source>
        <dbReference type="ARBA" id="ARBA00023136"/>
    </source>
</evidence>
<feature type="transmembrane region" description="Helical" evidence="6">
    <location>
        <begin position="325"/>
        <end position="347"/>
    </location>
</feature>
<evidence type="ECO:0000256" key="3">
    <source>
        <dbReference type="ARBA" id="ARBA00022692"/>
    </source>
</evidence>
<dbReference type="AlphaFoldDB" id="A0A5R9GY30"/>
<feature type="transmembrane region" description="Helical" evidence="6">
    <location>
        <begin position="268"/>
        <end position="286"/>
    </location>
</feature>
<dbReference type="GO" id="GO:0015920">
    <property type="term" value="P:lipopolysaccharide transport"/>
    <property type="evidence" value="ECO:0007669"/>
    <property type="project" value="TreeGrafter"/>
</dbReference>
<evidence type="ECO:0000313" key="7">
    <source>
        <dbReference type="EMBL" id="TLS67904.1"/>
    </source>
</evidence>
<comment type="subcellular location">
    <subcellularLocation>
        <location evidence="1">Cell membrane</location>
        <topology evidence="1">Multi-pass membrane protein</topology>
    </subcellularLocation>
</comment>
<accession>A0A5R9GY30</accession>
<keyword evidence="3 6" id="KW-0812">Transmembrane</keyword>
<evidence type="ECO:0000313" key="8">
    <source>
        <dbReference type="Proteomes" id="UP000306585"/>
    </source>
</evidence>
<feature type="transmembrane region" description="Helical" evidence="6">
    <location>
        <begin position="7"/>
        <end position="30"/>
    </location>
</feature>
<dbReference type="PANTHER" id="PTHR33529">
    <property type="entry name" value="SLR0882 PROTEIN-RELATED"/>
    <property type="match status" value="1"/>
</dbReference>
<proteinExistence type="predicted"/>
<evidence type="ECO:0000256" key="1">
    <source>
        <dbReference type="ARBA" id="ARBA00004651"/>
    </source>
</evidence>
<dbReference type="GO" id="GO:0043190">
    <property type="term" value="C:ATP-binding cassette (ABC) transporter complex"/>
    <property type="evidence" value="ECO:0007669"/>
    <property type="project" value="TreeGrafter"/>
</dbReference>
<name>A0A5R9GY30_9PROT</name>
<dbReference type="RefSeq" id="WP_138238801.1">
    <property type="nucleotide sequence ID" value="NZ_VBRY01000004.1"/>
</dbReference>
<dbReference type="Pfam" id="PF03739">
    <property type="entry name" value="LptF_LptG"/>
    <property type="match status" value="1"/>
</dbReference>
<keyword evidence="8" id="KW-1185">Reference proteome</keyword>
<protein>
    <submittedName>
        <fullName evidence="7">LptF/LptG family permease</fullName>
    </submittedName>
</protein>
<dbReference type="PANTHER" id="PTHR33529:SF2">
    <property type="entry name" value="LIPOPOLYSACCHARIDE EXPORT SYSTEM PERMEASE PROTEIN LPTG"/>
    <property type="match status" value="1"/>
</dbReference>
<keyword evidence="5 6" id="KW-0472">Membrane</keyword>
<dbReference type="EMBL" id="VBRY01000004">
    <property type="protein sequence ID" value="TLS67904.1"/>
    <property type="molecule type" value="Genomic_DNA"/>
</dbReference>
<gene>
    <name evidence="7" type="ORF">FEF65_05515</name>
</gene>
<feature type="transmembrane region" description="Helical" evidence="6">
    <location>
        <begin position="298"/>
        <end position="319"/>
    </location>
</feature>
<keyword evidence="4 6" id="KW-1133">Transmembrane helix</keyword>
<evidence type="ECO:0000256" key="4">
    <source>
        <dbReference type="ARBA" id="ARBA00022989"/>
    </source>
</evidence>
<feature type="transmembrane region" description="Helical" evidence="6">
    <location>
        <begin position="56"/>
        <end position="77"/>
    </location>
</feature>
<dbReference type="Proteomes" id="UP000306585">
    <property type="component" value="Unassembled WGS sequence"/>
</dbReference>
<feature type="transmembrane region" description="Helical" evidence="6">
    <location>
        <begin position="98"/>
        <end position="120"/>
    </location>
</feature>
<reference evidence="7 8" key="1">
    <citation type="journal article" date="2019" name="Appl. Environ. Microbiol.">
        <title>Environmental Evidence and Genomic Insight of Iron-oxidizing Bacteria Preference Towards More Corrosion Resistant Stainless Steel at Higher Salinities.</title>
        <authorList>
            <person name="Garrison C.E."/>
            <person name="Price K.A."/>
            <person name="Field E.K."/>
        </authorList>
    </citation>
    <scope>NUCLEOTIDE SEQUENCE [LARGE SCALE GENOMIC DNA]</scope>
    <source>
        <strain evidence="7 8">P3</strain>
    </source>
</reference>
<dbReference type="InterPro" id="IPR005495">
    <property type="entry name" value="LptG/LptF_permease"/>
</dbReference>
<keyword evidence="2" id="KW-1003">Cell membrane</keyword>